<feature type="non-terminal residue" evidence="2">
    <location>
        <position position="1"/>
    </location>
</feature>
<sequence>MGQKLLLQELETYISPTIILKDVLNVPKLLANLVFIKKLNNYLNCYATLFPSYCVLQEQGLGNKIGLAKERNAFTTSKPKSKKNLSFSFLSYSNKDVVWLHHLHLGHPSFNILKLMFPQLFQGLDVSKFHCDACELAKHTRVPFPSSNKSYHPSDLVDSDVWGPFVVFSIFEDWFLSLIDDCTQKLLLIKCCLHTSLHKASSIIHHELIHPNKMG</sequence>
<evidence type="ECO:0000259" key="1">
    <source>
        <dbReference type="Pfam" id="PF13976"/>
    </source>
</evidence>
<dbReference type="Proteomes" id="UP000257109">
    <property type="component" value="Unassembled WGS sequence"/>
</dbReference>
<dbReference type="EMBL" id="QJKJ01004135">
    <property type="protein sequence ID" value="RDX95419.1"/>
    <property type="molecule type" value="Genomic_DNA"/>
</dbReference>
<dbReference type="InterPro" id="IPR039537">
    <property type="entry name" value="Retrotran_Ty1/copia-like"/>
</dbReference>
<feature type="domain" description="GAG-pre-integrase" evidence="1">
    <location>
        <begin position="88"/>
        <end position="139"/>
    </location>
</feature>
<comment type="caution">
    <text evidence="2">The sequence shown here is derived from an EMBL/GenBank/DDBJ whole genome shotgun (WGS) entry which is preliminary data.</text>
</comment>
<dbReference type="AlphaFoldDB" id="A0A371GY57"/>
<organism evidence="2 3">
    <name type="scientific">Mucuna pruriens</name>
    <name type="common">Velvet bean</name>
    <name type="synonym">Dolichos pruriens</name>
    <dbReference type="NCBI Taxonomy" id="157652"/>
    <lineage>
        <taxon>Eukaryota</taxon>
        <taxon>Viridiplantae</taxon>
        <taxon>Streptophyta</taxon>
        <taxon>Embryophyta</taxon>
        <taxon>Tracheophyta</taxon>
        <taxon>Spermatophyta</taxon>
        <taxon>Magnoliopsida</taxon>
        <taxon>eudicotyledons</taxon>
        <taxon>Gunneridae</taxon>
        <taxon>Pentapetalae</taxon>
        <taxon>rosids</taxon>
        <taxon>fabids</taxon>
        <taxon>Fabales</taxon>
        <taxon>Fabaceae</taxon>
        <taxon>Papilionoideae</taxon>
        <taxon>50 kb inversion clade</taxon>
        <taxon>NPAAA clade</taxon>
        <taxon>indigoferoid/millettioid clade</taxon>
        <taxon>Phaseoleae</taxon>
        <taxon>Mucuna</taxon>
    </lineage>
</organism>
<dbReference type="InterPro" id="IPR025724">
    <property type="entry name" value="GAG-pre-integrase_dom"/>
</dbReference>
<evidence type="ECO:0000313" key="3">
    <source>
        <dbReference type="Proteomes" id="UP000257109"/>
    </source>
</evidence>
<dbReference type="Pfam" id="PF13976">
    <property type="entry name" value="gag_pre-integrs"/>
    <property type="match status" value="1"/>
</dbReference>
<evidence type="ECO:0000313" key="2">
    <source>
        <dbReference type="EMBL" id="RDX95419.1"/>
    </source>
</evidence>
<proteinExistence type="predicted"/>
<reference evidence="2" key="1">
    <citation type="submission" date="2018-05" db="EMBL/GenBank/DDBJ databases">
        <title>Draft genome of Mucuna pruriens seed.</title>
        <authorList>
            <person name="Nnadi N.E."/>
            <person name="Vos R."/>
            <person name="Hasami M.H."/>
            <person name="Devisetty U.K."/>
            <person name="Aguiy J.C."/>
        </authorList>
    </citation>
    <scope>NUCLEOTIDE SEQUENCE [LARGE SCALE GENOMIC DNA]</scope>
    <source>
        <strain evidence="2">JCA_2017</strain>
    </source>
</reference>
<dbReference type="PANTHER" id="PTHR42648">
    <property type="entry name" value="TRANSPOSASE, PUTATIVE-RELATED"/>
    <property type="match status" value="1"/>
</dbReference>
<accession>A0A371GY57</accession>
<protein>
    <recommendedName>
        <fullName evidence="1">GAG-pre-integrase domain-containing protein</fullName>
    </recommendedName>
</protein>
<keyword evidence="3" id="KW-1185">Reference proteome</keyword>
<name>A0A371GY57_MUCPR</name>
<dbReference type="OrthoDB" id="1750639at2759"/>
<gene>
    <name evidence="2" type="ORF">CR513_22065</name>
</gene>
<dbReference type="PANTHER" id="PTHR42648:SF22">
    <property type="entry name" value="REVERSE TRANSCRIPTASE TY1_COPIA-TYPE DOMAIN-CONTAINING PROTEIN"/>
    <property type="match status" value="1"/>
</dbReference>